<gene>
    <name evidence="13" type="ORF">C8A05DRAFT_33026</name>
</gene>
<dbReference type="FunFam" id="1.10.10.10:FF:000035">
    <property type="entry name" value="General transcription factor IIF subunit 2"/>
    <property type="match status" value="1"/>
</dbReference>
<keyword evidence="7" id="KW-0539">Nucleus</keyword>
<evidence type="ECO:0000259" key="11">
    <source>
        <dbReference type="Pfam" id="PF02270"/>
    </source>
</evidence>
<dbReference type="InterPro" id="IPR003196">
    <property type="entry name" value="TFIIF_beta"/>
</dbReference>
<comment type="subcellular location">
    <subcellularLocation>
        <location evidence="1">Nucleus</location>
    </subcellularLocation>
</comment>
<keyword evidence="6" id="KW-0804">Transcription</keyword>
<feature type="compositionally biased region" description="Acidic residues" evidence="10">
    <location>
        <begin position="19"/>
        <end position="30"/>
    </location>
</feature>
<evidence type="ECO:0000259" key="12">
    <source>
        <dbReference type="Pfam" id="PF17683"/>
    </source>
</evidence>
<evidence type="ECO:0000256" key="10">
    <source>
        <dbReference type="SAM" id="MobiDB-lite"/>
    </source>
</evidence>
<dbReference type="CDD" id="cd07980">
    <property type="entry name" value="TFIIF_beta"/>
    <property type="match status" value="1"/>
</dbReference>
<evidence type="ECO:0000256" key="9">
    <source>
        <dbReference type="ARBA" id="ARBA00081863"/>
    </source>
</evidence>
<dbReference type="EMBL" id="MU855460">
    <property type="protein sequence ID" value="KAK3903242.1"/>
    <property type="molecule type" value="Genomic_DNA"/>
</dbReference>
<dbReference type="PANTHER" id="PTHR10445:SF0">
    <property type="entry name" value="GENERAL TRANSCRIPTION FACTOR IIF SUBUNIT 2"/>
    <property type="match status" value="1"/>
</dbReference>
<evidence type="ECO:0000256" key="1">
    <source>
        <dbReference type="ARBA" id="ARBA00004123"/>
    </source>
</evidence>
<evidence type="ECO:0000256" key="8">
    <source>
        <dbReference type="ARBA" id="ARBA00081473"/>
    </source>
</evidence>
<dbReference type="Gene3D" id="1.10.10.10">
    <property type="entry name" value="Winged helix-like DNA-binding domain superfamily/Winged helix DNA-binding domain"/>
    <property type="match status" value="1"/>
</dbReference>
<comment type="similarity">
    <text evidence="2">Belongs to the TFIIF beta subunit family.</text>
</comment>
<dbReference type="SUPFAM" id="SSF46785">
    <property type="entry name" value="Winged helix' DNA-binding domain"/>
    <property type="match status" value="1"/>
</dbReference>
<dbReference type="PANTHER" id="PTHR10445">
    <property type="entry name" value="GENERAL TRANSCRIPTION FACTOR IIF SUBUNIT 2"/>
    <property type="match status" value="1"/>
</dbReference>
<comment type="caution">
    <text evidence="13">The sequence shown here is derived from an EMBL/GenBank/DDBJ whole genome shotgun (WGS) entry which is preliminary data.</text>
</comment>
<name>A0AAN6RTV8_9PEZI</name>
<feature type="region of interest" description="Disordered" evidence="10">
    <location>
        <begin position="1"/>
        <end position="32"/>
    </location>
</feature>
<organism evidence="13 14">
    <name type="scientific">Staphylotrichum tortipilum</name>
    <dbReference type="NCBI Taxonomy" id="2831512"/>
    <lineage>
        <taxon>Eukaryota</taxon>
        <taxon>Fungi</taxon>
        <taxon>Dikarya</taxon>
        <taxon>Ascomycota</taxon>
        <taxon>Pezizomycotina</taxon>
        <taxon>Sordariomycetes</taxon>
        <taxon>Sordariomycetidae</taxon>
        <taxon>Sordariales</taxon>
        <taxon>Chaetomiaceae</taxon>
        <taxon>Staphylotrichum</taxon>
    </lineage>
</organism>
<accession>A0AAN6RTV8</accession>
<feature type="region of interest" description="Disordered" evidence="10">
    <location>
        <begin position="146"/>
        <end position="167"/>
    </location>
</feature>
<evidence type="ECO:0000313" key="13">
    <source>
        <dbReference type="EMBL" id="KAK3903242.1"/>
    </source>
</evidence>
<dbReference type="SUPFAM" id="SSF50916">
    <property type="entry name" value="Rap30/74 interaction domains"/>
    <property type="match status" value="1"/>
</dbReference>
<protein>
    <recommendedName>
        <fullName evidence="3">Transcription initiation factor IIF subunit beta</fullName>
    </recommendedName>
    <alternativeName>
        <fullName evidence="9">TFIIF medium subunit</fullName>
    </alternativeName>
    <alternativeName>
        <fullName evidence="8">TFIIF-beta</fullName>
    </alternativeName>
</protein>
<sequence length="351" mass="40117">MAEPPQIKPDPDTAADPPFMDEPDETPDLEFYDKLPNADTYSRMYLTRLPNYVWDAWSKLDDNAEIEIGTVRQWTDATGKTRLQMRLKSDIPAHKDVPKEYDMDVANHDVNNTFVFTEQDLPSYAAKNKERANALAQGIPAHLLRKQQRQMEPPAERGRKGAPYARRPIPKKTRIAGRIKHEVICTPVRNAEADRFLSLRAEAAQLPVKRVRMLGTFHPTGDMTTNPNEWDAFLKTREKPTKAKKMENKATRWPENQLLDAIAKCFSEHKYWSIKAFRGKIPQPEAYLRESLDKIAVLHRTGTFANHWSLKPEYQGMVASLPKPADDAAIPKADALSDDEDDEDIKMEDVL</sequence>
<reference evidence="13" key="1">
    <citation type="journal article" date="2023" name="Mol. Phylogenet. Evol.">
        <title>Genome-scale phylogeny and comparative genomics of the fungal order Sordariales.</title>
        <authorList>
            <person name="Hensen N."/>
            <person name="Bonometti L."/>
            <person name="Westerberg I."/>
            <person name="Brannstrom I.O."/>
            <person name="Guillou S."/>
            <person name="Cros-Aarteil S."/>
            <person name="Calhoun S."/>
            <person name="Haridas S."/>
            <person name="Kuo A."/>
            <person name="Mondo S."/>
            <person name="Pangilinan J."/>
            <person name="Riley R."/>
            <person name="LaButti K."/>
            <person name="Andreopoulos B."/>
            <person name="Lipzen A."/>
            <person name="Chen C."/>
            <person name="Yan M."/>
            <person name="Daum C."/>
            <person name="Ng V."/>
            <person name="Clum A."/>
            <person name="Steindorff A."/>
            <person name="Ohm R.A."/>
            <person name="Martin F."/>
            <person name="Silar P."/>
            <person name="Natvig D.O."/>
            <person name="Lalanne C."/>
            <person name="Gautier V."/>
            <person name="Ament-Velasquez S.L."/>
            <person name="Kruys A."/>
            <person name="Hutchinson M.I."/>
            <person name="Powell A.J."/>
            <person name="Barry K."/>
            <person name="Miller A.N."/>
            <person name="Grigoriev I.V."/>
            <person name="Debuchy R."/>
            <person name="Gladieux P."/>
            <person name="Hiltunen Thoren M."/>
            <person name="Johannesson H."/>
        </authorList>
    </citation>
    <scope>NUCLEOTIDE SEQUENCE</scope>
    <source>
        <strain evidence="13">CBS 103.79</strain>
    </source>
</reference>
<evidence type="ECO:0000256" key="6">
    <source>
        <dbReference type="ARBA" id="ARBA00023163"/>
    </source>
</evidence>
<keyword evidence="5" id="KW-0238">DNA-binding</keyword>
<reference evidence="13" key="2">
    <citation type="submission" date="2023-05" db="EMBL/GenBank/DDBJ databases">
        <authorList>
            <consortium name="Lawrence Berkeley National Laboratory"/>
            <person name="Steindorff A."/>
            <person name="Hensen N."/>
            <person name="Bonometti L."/>
            <person name="Westerberg I."/>
            <person name="Brannstrom I.O."/>
            <person name="Guillou S."/>
            <person name="Cros-Aarteil S."/>
            <person name="Calhoun S."/>
            <person name="Haridas S."/>
            <person name="Kuo A."/>
            <person name="Mondo S."/>
            <person name="Pangilinan J."/>
            <person name="Riley R."/>
            <person name="Labutti K."/>
            <person name="Andreopoulos B."/>
            <person name="Lipzen A."/>
            <person name="Chen C."/>
            <person name="Yanf M."/>
            <person name="Daum C."/>
            <person name="Ng V."/>
            <person name="Clum A."/>
            <person name="Ohm R."/>
            <person name="Martin F."/>
            <person name="Silar P."/>
            <person name="Natvig D."/>
            <person name="Lalanne C."/>
            <person name="Gautier V."/>
            <person name="Ament-Velasquez S.L."/>
            <person name="Kruys A."/>
            <person name="Hutchinson M.I."/>
            <person name="Powell A.J."/>
            <person name="Barry K."/>
            <person name="Miller A.N."/>
            <person name="Grigoriev I.V."/>
            <person name="Debuchy R."/>
            <person name="Gladieux P."/>
            <person name="Thoren M.H."/>
            <person name="Johannesson H."/>
        </authorList>
    </citation>
    <scope>NUCLEOTIDE SEQUENCE</scope>
    <source>
        <strain evidence="13">CBS 103.79</strain>
    </source>
</reference>
<evidence type="ECO:0000313" key="14">
    <source>
        <dbReference type="Proteomes" id="UP001303889"/>
    </source>
</evidence>
<evidence type="ECO:0000256" key="2">
    <source>
        <dbReference type="ARBA" id="ARBA00009543"/>
    </source>
</evidence>
<dbReference type="Pfam" id="PF02270">
    <property type="entry name" value="TFIIF_beta"/>
    <property type="match status" value="1"/>
</dbReference>
<keyword evidence="4" id="KW-0805">Transcription regulation</keyword>
<feature type="region of interest" description="Disordered" evidence="10">
    <location>
        <begin position="329"/>
        <end position="351"/>
    </location>
</feature>
<evidence type="ECO:0000256" key="7">
    <source>
        <dbReference type="ARBA" id="ARBA00023242"/>
    </source>
</evidence>
<dbReference type="GO" id="GO:0005674">
    <property type="term" value="C:transcription factor TFIIF complex"/>
    <property type="evidence" value="ECO:0007669"/>
    <property type="project" value="InterPro"/>
</dbReference>
<feature type="domain" description="TFIIF beta subunit HTH" evidence="11">
    <location>
        <begin position="252"/>
        <end position="315"/>
    </location>
</feature>
<dbReference type="InterPro" id="IPR040504">
    <property type="entry name" value="TFIIF_beta_N"/>
</dbReference>
<dbReference type="InterPro" id="IPR011039">
    <property type="entry name" value="TFIIF_interaction"/>
</dbReference>
<dbReference type="Pfam" id="PF17683">
    <property type="entry name" value="TFIIF_beta_N"/>
    <property type="match status" value="1"/>
</dbReference>
<feature type="domain" description="TFIIF beta subunit N-terminal" evidence="12">
    <location>
        <begin position="42"/>
        <end position="188"/>
    </location>
</feature>
<dbReference type="GO" id="GO:0003677">
    <property type="term" value="F:DNA binding"/>
    <property type="evidence" value="ECO:0007669"/>
    <property type="project" value="UniProtKB-KW"/>
</dbReference>
<evidence type="ECO:0000256" key="5">
    <source>
        <dbReference type="ARBA" id="ARBA00023125"/>
    </source>
</evidence>
<dbReference type="InterPro" id="IPR036390">
    <property type="entry name" value="WH_DNA-bd_sf"/>
</dbReference>
<dbReference type="Proteomes" id="UP001303889">
    <property type="component" value="Unassembled WGS sequence"/>
</dbReference>
<dbReference type="GO" id="GO:0006367">
    <property type="term" value="P:transcription initiation at RNA polymerase II promoter"/>
    <property type="evidence" value="ECO:0007669"/>
    <property type="project" value="InterPro"/>
</dbReference>
<dbReference type="AlphaFoldDB" id="A0AAN6RTV8"/>
<proteinExistence type="inferred from homology"/>
<dbReference type="InterPro" id="IPR036388">
    <property type="entry name" value="WH-like_DNA-bd_sf"/>
</dbReference>
<feature type="compositionally biased region" description="Acidic residues" evidence="10">
    <location>
        <begin position="336"/>
        <end position="351"/>
    </location>
</feature>
<evidence type="ECO:0000256" key="3">
    <source>
        <dbReference type="ARBA" id="ARBA00021453"/>
    </source>
</evidence>
<dbReference type="InterPro" id="IPR040450">
    <property type="entry name" value="TFIIF_beta_HTH"/>
</dbReference>
<keyword evidence="14" id="KW-1185">Reference proteome</keyword>
<evidence type="ECO:0000256" key="4">
    <source>
        <dbReference type="ARBA" id="ARBA00023015"/>
    </source>
</evidence>